<gene>
    <name evidence="1" type="ORF">HED35_12810</name>
</gene>
<organism evidence="1 2">
    <name type="scientific">Vagococcus fluvialis</name>
    <dbReference type="NCBI Taxonomy" id="2738"/>
    <lineage>
        <taxon>Bacteria</taxon>
        <taxon>Bacillati</taxon>
        <taxon>Bacillota</taxon>
        <taxon>Bacilli</taxon>
        <taxon>Lactobacillales</taxon>
        <taxon>Enterococcaceae</taxon>
        <taxon>Vagococcus</taxon>
    </lineage>
</organism>
<evidence type="ECO:0000313" key="1">
    <source>
        <dbReference type="EMBL" id="NKC68970.1"/>
    </source>
</evidence>
<dbReference type="EMBL" id="JAAVMB010000017">
    <property type="protein sequence ID" value="NKC68970.1"/>
    <property type="molecule type" value="Genomic_DNA"/>
</dbReference>
<protein>
    <submittedName>
        <fullName evidence="1">Uncharacterized protein</fullName>
    </submittedName>
</protein>
<reference evidence="1 2" key="1">
    <citation type="submission" date="2020-03" db="EMBL/GenBank/DDBJ databases">
        <title>Bacterial samples isolated from urine from healthy bovine heifers (Gyr breed).</title>
        <authorList>
            <person name="Giannattasio-Ferraz S."/>
            <person name="Maskeri L."/>
            <person name="Penido A."/>
            <person name="Barbosa-Stancioli E.F."/>
            <person name="Putonti C."/>
        </authorList>
    </citation>
    <scope>NUCLEOTIDE SEQUENCE [LARGE SCALE GENOMIC DNA]</scope>
    <source>
        <strain evidence="1 2">UFMG-H7</strain>
    </source>
</reference>
<comment type="caution">
    <text evidence="1">The sequence shown here is derived from an EMBL/GenBank/DDBJ whole genome shotgun (WGS) entry which is preliminary data.</text>
</comment>
<evidence type="ECO:0000313" key="2">
    <source>
        <dbReference type="Proteomes" id="UP000521358"/>
    </source>
</evidence>
<sequence>MNYGYDTFLDVNFIRGLINNDIFMEMPIESQALFFHLIFNTDKEGFYPTANTIVRALGIGSENLDILEKNSFIEKNDNGFYFDPFSDEEII</sequence>
<accession>A0A7X6DAU4</accession>
<dbReference type="RefSeq" id="WP_167808024.1">
    <property type="nucleotide sequence ID" value="NZ_JAAVMB010000017.1"/>
</dbReference>
<name>A0A7X6DAU4_9ENTE</name>
<dbReference type="Proteomes" id="UP000521358">
    <property type="component" value="Unassembled WGS sequence"/>
</dbReference>
<dbReference type="AlphaFoldDB" id="A0A7X6DAU4"/>
<proteinExistence type="predicted"/>